<evidence type="ECO:0000313" key="3">
    <source>
        <dbReference type="Proteomes" id="UP001589833"/>
    </source>
</evidence>
<proteinExistence type="predicted"/>
<dbReference type="EMBL" id="JBHLTR010000016">
    <property type="protein sequence ID" value="MFC0559682.1"/>
    <property type="molecule type" value="Genomic_DNA"/>
</dbReference>
<evidence type="ECO:0008006" key="4">
    <source>
        <dbReference type="Google" id="ProtNLM"/>
    </source>
</evidence>
<name>A0ABV6NFY4_9BACI</name>
<feature type="compositionally biased region" description="Basic residues" evidence="1">
    <location>
        <begin position="99"/>
        <end position="108"/>
    </location>
</feature>
<protein>
    <recommendedName>
        <fullName evidence="4">Phage protein</fullName>
    </recommendedName>
</protein>
<evidence type="ECO:0000256" key="1">
    <source>
        <dbReference type="SAM" id="MobiDB-lite"/>
    </source>
</evidence>
<dbReference type="Proteomes" id="UP001589833">
    <property type="component" value="Unassembled WGS sequence"/>
</dbReference>
<sequence length="143" mass="15815">MARNITVVVEGQAETVRNIGIFDMELKRDFTGLVKTTSQTVSKTGKANAPVSKVPKSKGRNGDLKASIRPKYFDNGLSSTVVPRKPRGAHRHLVEYGTKPRRNKRGANRGKMPANPFMSSAESASESNYNNEARRIVDRDKTI</sequence>
<reference evidence="2 3" key="1">
    <citation type="submission" date="2024-09" db="EMBL/GenBank/DDBJ databases">
        <authorList>
            <person name="Sun Q."/>
            <person name="Mori K."/>
        </authorList>
    </citation>
    <scope>NUCLEOTIDE SEQUENCE [LARGE SCALE GENOMIC DNA]</scope>
    <source>
        <strain evidence="2 3">NCAIM B.02301</strain>
    </source>
</reference>
<accession>A0ABV6NFY4</accession>
<feature type="region of interest" description="Disordered" evidence="1">
    <location>
        <begin position="39"/>
        <end position="143"/>
    </location>
</feature>
<feature type="compositionally biased region" description="Low complexity" evidence="1">
    <location>
        <begin position="119"/>
        <end position="131"/>
    </location>
</feature>
<dbReference type="RefSeq" id="WP_273845723.1">
    <property type="nucleotide sequence ID" value="NZ_JAQQWT010000014.1"/>
</dbReference>
<gene>
    <name evidence="2" type="ORF">ACFFH4_11555</name>
</gene>
<keyword evidence="3" id="KW-1185">Reference proteome</keyword>
<organism evidence="2 3">
    <name type="scientific">Halalkalibacter alkalisediminis</name>
    <dbReference type="NCBI Taxonomy" id="935616"/>
    <lineage>
        <taxon>Bacteria</taxon>
        <taxon>Bacillati</taxon>
        <taxon>Bacillota</taxon>
        <taxon>Bacilli</taxon>
        <taxon>Bacillales</taxon>
        <taxon>Bacillaceae</taxon>
        <taxon>Halalkalibacter</taxon>
    </lineage>
</organism>
<evidence type="ECO:0000313" key="2">
    <source>
        <dbReference type="EMBL" id="MFC0559682.1"/>
    </source>
</evidence>
<comment type="caution">
    <text evidence="2">The sequence shown here is derived from an EMBL/GenBank/DDBJ whole genome shotgun (WGS) entry which is preliminary data.</text>
</comment>
<feature type="compositionally biased region" description="Basic and acidic residues" evidence="1">
    <location>
        <begin position="132"/>
        <end position="143"/>
    </location>
</feature>